<evidence type="ECO:0000313" key="3">
    <source>
        <dbReference type="Proteomes" id="UP001223547"/>
    </source>
</evidence>
<dbReference type="InterPro" id="IPR037401">
    <property type="entry name" value="SnoaL-like"/>
</dbReference>
<dbReference type="RefSeq" id="WP_219868364.1">
    <property type="nucleotide sequence ID" value="NZ_JASSQD010000003.1"/>
</dbReference>
<dbReference type="EMBL" id="JASSQD010000003">
    <property type="protein sequence ID" value="MDK9559160.1"/>
    <property type="molecule type" value="Genomic_DNA"/>
</dbReference>
<evidence type="ECO:0000313" key="2">
    <source>
        <dbReference type="EMBL" id="MDK9559160.1"/>
    </source>
</evidence>
<dbReference type="Gene3D" id="3.10.450.50">
    <property type="match status" value="1"/>
</dbReference>
<gene>
    <name evidence="2" type="ORF">QQF73_16115</name>
</gene>
<sequence length="139" mass="15267">MSTEEEVRKASTQFYAALNTMLNGDAAPLSQIWSHSSDVTTMHPVGGRQVGWSEVQKAWEQVAKATTDGKVELKDQLIRIAGDVAYELGTESAEFTLGGQKVSGEIRVTNIYQREAGGWKITHHHTDVVPAMVEALNRL</sequence>
<proteinExistence type="predicted"/>
<feature type="domain" description="SnoaL-like" evidence="1">
    <location>
        <begin position="7"/>
        <end position="126"/>
    </location>
</feature>
<dbReference type="Proteomes" id="UP001223547">
    <property type="component" value="Unassembled WGS sequence"/>
</dbReference>
<keyword evidence="3" id="KW-1185">Reference proteome</keyword>
<dbReference type="SUPFAM" id="SSF54427">
    <property type="entry name" value="NTF2-like"/>
    <property type="match status" value="1"/>
</dbReference>
<evidence type="ECO:0000259" key="1">
    <source>
        <dbReference type="Pfam" id="PF13474"/>
    </source>
</evidence>
<organism evidence="2 3">
    <name type="scientific">Marinobacter albus</name>
    <dbReference type="NCBI Taxonomy" id="3030833"/>
    <lineage>
        <taxon>Bacteria</taxon>
        <taxon>Pseudomonadati</taxon>
        <taxon>Pseudomonadota</taxon>
        <taxon>Gammaproteobacteria</taxon>
        <taxon>Pseudomonadales</taxon>
        <taxon>Marinobacteraceae</taxon>
        <taxon>Marinobacter</taxon>
    </lineage>
</organism>
<name>A0ABT7HH57_9GAMM</name>
<dbReference type="Pfam" id="PF13474">
    <property type="entry name" value="SnoaL_3"/>
    <property type="match status" value="1"/>
</dbReference>
<reference evidence="2 3" key="1">
    <citation type="submission" date="2023-05" db="EMBL/GenBank/DDBJ databases">
        <title>Marinobacter albus sp. nov., a marine bacterium isolated from sand in a coastal intertidal zone of huludao.</title>
        <authorList>
            <person name="Deng T."/>
        </authorList>
    </citation>
    <scope>NUCLEOTIDE SEQUENCE [LARGE SCALE GENOMIC DNA]</scope>
    <source>
        <strain evidence="2 3">M216</strain>
    </source>
</reference>
<comment type="caution">
    <text evidence="2">The sequence shown here is derived from an EMBL/GenBank/DDBJ whole genome shotgun (WGS) entry which is preliminary data.</text>
</comment>
<dbReference type="PANTHER" id="PTHR34957:SF1">
    <property type="entry name" value="NUCLEAR TRANSPORT FACTOR 2 (NTF2) FAMILY PROTEIN"/>
    <property type="match status" value="1"/>
</dbReference>
<protein>
    <submittedName>
        <fullName evidence="2">Nuclear transport factor 2 family protein</fullName>
    </submittedName>
</protein>
<accession>A0ABT7HH57</accession>
<dbReference type="PANTHER" id="PTHR34957">
    <property type="entry name" value="NUCLEAR TRANSPORT FACTOR 2 (NTF2) FAMILY PROTEIN"/>
    <property type="match status" value="1"/>
</dbReference>
<dbReference type="InterPro" id="IPR032710">
    <property type="entry name" value="NTF2-like_dom_sf"/>
</dbReference>